<comment type="caution">
    <text evidence="2">The sequence shown here is derived from an EMBL/GenBank/DDBJ whole genome shotgun (WGS) entry which is preliminary data.</text>
</comment>
<accession>A0A8J4FAG5</accession>
<evidence type="ECO:0000256" key="1">
    <source>
        <dbReference type="SAM" id="Phobius"/>
    </source>
</evidence>
<feature type="transmembrane region" description="Helical" evidence="1">
    <location>
        <begin position="134"/>
        <end position="154"/>
    </location>
</feature>
<dbReference type="EMBL" id="BNCO01000060">
    <property type="protein sequence ID" value="GIL63739.1"/>
    <property type="molecule type" value="Genomic_DNA"/>
</dbReference>
<keyword evidence="3" id="KW-1185">Reference proteome</keyword>
<evidence type="ECO:0000313" key="2">
    <source>
        <dbReference type="EMBL" id="GIL63739.1"/>
    </source>
</evidence>
<keyword evidence="1" id="KW-1133">Transmembrane helix</keyword>
<sequence length="425" mass="44895">MQMLFGWKHRRAYSLKSSHATCYIESGRLQTSTGPTKVYHTLPFPYITYLESIYFLCAALLYSPWTTGFPVTSCREATPDEVKQFEVMDAYPSNIPNQGGEQPQSQSIFLGPAWLIACGVGAILGGFFMRGTSFSWPLMMLGGGVGLVGSAMLYRNVMRARRRNADLPAAVSGAGPVGGALPTAGLTLALTSTRLPPGTASGGSRVFNPGRHVIWSSPPGFVVLLEKNAHGVPHIPASPGGTASNPAWPGKAEASSGRSCTRCRSRNGSCGRSCACSCCVVQSRWPGELGPFEDAIALAVPLPTPPRALAEDSFTAAAGSQHVEQGCAPYGRDLEATGPEPGSCQQAGCSQPGLKARQPYEKGAEGAALVATAAGGFALVLQPRPQLLGFSMQVLQEQQQQLFRPYEQPDGNTTASPVSQVFLQV</sequence>
<feature type="transmembrane region" description="Helical" evidence="1">
    <location>
        <begin position="108"/>
        <end position="128"/>
    </location>
</feature>
<keyword evidence="1" id="KW-0812">Transmembrane</keyword>
<proteinExistence type="predicted"/>
<protein>
    <submittedName>
        <fullName evidence="2">Uncharacterized protein</fullName>
    </submittedName>
</protein>
<reference evidence="2" key="1">
    <citation type="journal article" date="2021" name="Proc. Natl. Acad. Sci. U.S.A.">
        <title>Three genomes in the algal genus Volvox reveal the fate of a haploid sex-determining region after a transition to homothallism.</title>
        <authorList>
            <person name="Yamamoto K."/>
            <person name="Hamaji T."/>
            <person name="Kawai-Toyooka H."/>
            <person name="Matsuzaki R."/>
            <person name="Takahashi F."/>
            <person name="Nishimura Y."/>
            <person name="Kawachi M."/>
            <person name="Noguchi H."/>
            <person name="Minakuchi Y."/>
            <person name="Umen J.G."/>
            <person name="Toyoda A."/>
            <person name="Nozaki H."/>
        </authorList>
    </citation>
    <scope>NUCLEOTIDE SEQUENCE</scope>
    <source>
        <strain evidence="2">NIES-3780</strain>
    </source>
</reference>
<organism evidence="2 3">
    <name type="scientific">Volvox africanus</name>
    <dbReference type="NCBI Taxonomy" id="51714"/>
    <lineage>
        <taxon>Eukaryota</taxon>
        <taxon>Viridiplantae</taxon>
        <taxon>Chlorophyta</taxon>
        <taxon>core chlorophytes</taxon>
        <taxon>Chlorophyceae</taxon>
        <taxon>CS clade</taxon>
        <taxon>Chlamydomonadales</taxon>
        <taxon>Volvocaceae</taxon>
        <taxon>Volvox</taxon>
    </lineage>
</organism>
<dbReference type="AlphaFoldDB" id="A0A8J4FAG5"/>
<name>A0A8J4FAG5_9CHLO</name>
<dbReference type="Proteomes" id="UP000747399">
    <property type="component" value="Unassembled WGS sequence"/>
</dbReference>
<evidence type="ECO:0000313" key="3">
    <source>
        <dbReference type="Proteomes" id="UP000747399"/>
    </source>
</evidence>
<gene>
    <name evidence="2" type="ORF">Vafri_17755</name>
</gene>
<keyword evidence="1" id="KW-0472">Membrane</keyword>